<feature type="region of interest" description="Disordered" evidence="1">
    <location>
        <begin position="130"/>
        <end position="168"/>
    </location>
</feature>
<feature type="compositionally biased region" description="Basic and acidic residues" evidence="1">
    <location>
        <begin position="130"/>
        <end position="159"/>
    </location>
</feature>
<reference evidence="2 3" key="1">
    <citation type="journal article" date="2019" name="Sci. Rep.">
        <title>Comparative genomics of chytrid fungi reveal insights into the obligate biotrophic and pathogenic lifestyle of Synchytrium endobioticum.</title>
        <authorList>
            <person name="van de Vossenberg B.T.L.H."/>
            <person name="Warris S."/>
            <person name="Nguyen H.D.T."/>
            <person name="van Gent-Pelzer M.P.E."/>
            <person name="Joly D.L."/>
            <person name="van de Geest H.C."/>
            <person name="Bonants P.J.M."/>
            <person name="Smith D.S."/>
            <person name="Levesque C.A."/>
            <person name="van der Lee T.A.J."/>
        </authorList>
    </citation>
    <scope>NUCLEOTIDE SEQUENCE [LARGE SCALE GENOMIC DNA]</scope>
    <source>
        <strain evidence="2 3">LEV6574</strain>
    </source>
</reference>
<proteinExistence type="predicted"/>
<gene>
    <name evidence="2" type="ORF">SeLEV6574_g06566</name>
</gene>
<accession>A0A507CN19</accession>
<protein>
    <submittedName>
        <fullName evidence="2">Uncharacterized protein</fullName>
    </submittedName>
</protein>
<comment type="caution">
    <text evidence="2">The sequence shown here is derived from an EMBL/GenBank/DDBJ whole genome shotgun (WGS) entry which is preliminary data.</text>
</comment>
<evidence type="ECO:0000313" key="2">
    <source>
        <dbReference type="EMBL" id="TPX40528.1"/>
    </source>
</evidence>
<evidence type="ECO:0000256" key="1">
    <source>
        <dbReference type="SAM" id="MobiDB-lite"/>
    </source>
</evidence>
<dbReference type="Proteomes" id="UP000320475">
    <property type="component" value="Unassembled WGS sequence"/>
</dbReference>
<organism evidence="2 3">
    <name type="scientific">Synchytrium endobioticum</name>
    <dbReference type="NCBI Taxonomy" id="286115"/>
    <lineage>
        <taxon>Eukaryota</taxon>
        <taxon>Fungi</taxon>
        <taxon>Fungi incertae sedis</taxon>
        <taxon>Chytridiomycota</taxon>
        <taxon>Chytridiomycota incertae sedis</taxon>
        <taxon>Chytridiomycetes</taxon>
        <taxon>Synchytriales</taxon>
        <taxon>Synchytriaceae</taxon>
        <taxon>Synchytrium</taxon>
    </lineage>
</organism>
<evidence type="ECO:0000313" key="3">
    <source>
        <dbReference type="Proteomes" id="UP000320475"/>
    </source>
</evidence>
<feature type="non-terminal residue" evidence="2">
    <location>
        <position position="1"/>
    </location>
</feature>
<dbReference type="AlphaFoldDB" id="A0A507CN19"/>
<sequence>LKTLFLRIKYHISANENEESLEQALAEVGRAVQMHYNLESDYGVILERTHNEGIIRHKKLKLPEYDWARLGSIRSMQFLPEGQNFAYNYEPISDLGPGCGLEASTSQPRPQPVLIDFLGVADMTWEAIPERAPRFGQSPDDRDPLSDNRYSSELHRPPSDHVVYVGGSSMHPGPSTGYIRRPCDLSRHGHQTPSNIGVANSPQLYTRVKLFGQWLDST</sequence>
<name>A0A507CN19_9FUNG</name>
<dbReference type="EMBL" id="QEAM01000382">
    <property type="protein sequence ID" value="TPX40528.1"/>
    <property type="molecule type" value="Genomic_DNA"/>
</dbReference>